<dbReference type="PANTHER" id="PTHR13604:SF0">
    <property type="entry name" value="ABASIC SITE PROCESSING PROTEIN HMCES"/>
    <property type="match status" value="1"/>
</dbReference>
<keyword evidence="5" id="KW-0190">Covalent protein-DNA linkage</keyword>
<organism evidence="9 10">
    <name type="scientific">Tepidimicrobium xylanilyticum</name>
    <dbReference type="NCBI Taxonomy" id="1123352"/>
    <lineage>
        <taxon>Bacteria</taxon>
        <taxon>Bacillati</taxon>
        <taxon>Bacillota</taxon>
        <taxon>Tissierellia</taxon>
        <taxon>Tissierellales</taxon>
        <taxon>Tepidimicrobiaceae</taxon>
        <taxon>Tepidimicrobium</taxon>
    </lineage>
</organism>
<evidence type="ECO:0000256" key="8">
    <source>
        <dbReference type="RuleBase" id="RU364100"/>
    </source>
</evidence>
<dbReference type="GO" id="GO:0008233">
    <property type="term" value="F:peptidase activity"/>
    <property type="evidence" value="ECO:0007669"/>
    <property type="project" value="UniProtKB-KW"/>
</dbReference>
<keyword evidence="3" id="KW-0227">DNA damage</keyword>
<dbReference type="InterPro" id="IPR003738">
    <property type="entry name" value="SRAP"/>
</dbReference>
<dbReference type="Pfam" id="PF02586">
    <property type="entry name" value="SRAP"/>
    <property type="match status" value="1"/>
</dbReference>
<evidence type="ECO:0000256" key="3">
    <source>
        <dbReference type="ARBA" id="ARBA00022763"/>
    </source>
</evidence>
<evidence type="ECO:0000313" key="10">
    <source>
        <dbReference type="Proteomes" id="UP000198828"/>
    </source>
</evidence>
<dbReference type="AlphaFoldDB" id="A0A1H2SYW6"/>
<dbReference type="GO" id="GO:0016829">
    <property type="term" value="F:lyase activity"/>
    <property type="evidence" value="ECO:0007669"/>
    <property type="project" value="UniProtKB-KW"/>
</dbReference>
<evidence type="ECO:0000256" key="4">
    <source>
        <dbReference type="ARBA" id="ARBA00022801"/>
    </source>
</evidence>
<evidence type="ECO:0000256" key="7">
    <source>
        <dbReference type="ARBA" id="ARBA00023239"/>
    </source>
</evidence>
<dbReference type="Proteomes" id="UP000198828">
    <property type="component" value="Unassembled WGS sequence"/>
</dbReference>
<evidence type="ECO:0000256" key="2">
    <source>
        <dbReference type="ARBA" id="ARBA00022670"/>
    </source>
</evidence>
<dbReference type="SUPFAM" id="SSF143081">
    <property type="entry name" value="BB1717-like"/>
    <property type="match status" value="1"/>
</dbReference>
<dbReference type="GO" id="GO:0003697">
    <property type="term" value="F:single-stranded DNA binding"/>
    <property type="evidence" value="ECO:0007669"/>
    <property type="project" value="InterPro"/>
</dbReference>
<evidence type="ECO:0000256" key="5">
    <source>
        <dbReference type="ARBA" id="ARBA00023124"/>
    </source>
</evidence>
<evidence type="ECO:0000256" key="1">
    <source>
        <dbReference type="ARBA" id="ARBA00008136"/>
    </source>
</evidence>
<dbReference type="EC" id="3.4.-.-" evidence="8"/>
<keyword evidence="10" id="KW-1185">Reference proteome</keyword>
<name>A0A1H2SYW6_9FIRM</name>
<sequence length="131" mass="15429">MFKNSFYSARCITPVNLFYEWKDEGSRKKVKHGIYLKDKNIMSLGGIFKLTSDEKGNRELSFVIITTEANRYMKDIHSRMLLIIDDGTLDYWLDKGTPINIIEEIFKSNGNHELETKRENNDEPFQQLKLF</sequence>
<reference evidence="9 10" key="1">
    <citation type="submission" date="2016-10" db="EMBL/GenBank/DDBJ databases">
        <authorList>
            <person name="de Groot N.N."/>
        </authorList>
    </citation>
    <scope>NUCLEOTIDE SEQUENCE [LARGE SCALE GENOMIC DNA]</scope>
    <source>
        <strain evidence="9 10">DSM 23310</strain>
    </source>
</reference>
<gene>
    <name evidence="9" type="ORF">SAMN05660923_00585</name>
</gene>
<evidence type="ECO:0000313" key="9">
    <source>
        <dbReference type="EMBL" id="SDW36717.1"/>
    </source>
</evidence>
<dbReference type="InterPro" id="IPR036590">
    <property type="entry name" value="SRAP-like"/>
</dbReference>
<keyword evidence="4 8" id="KW-0378">Hydrolase</keyword>
<proteinExistence type="inferred from homology"/>
<dbReference type="GO" id="GO:0106300">
    <property type="term" value="P:protein-DNA covalent cross-linking repair"/>
    <property type="evidence" value="ECO:0007669"/>
    <property type="project" value="InterPro"/>
</dbReference>
<keyword evidence="7" id="KW-0456">Lyase</keyword>
<dbReference type="Gene3D" id="3.90.1680.10">
    <property type="entry name" value="SOS response associated peptidase-like"/>
    <property type="match status" value="1"/>
</dbReference>
<dbReference type="GO" id="GO:0006508">
    <property type="term" value="P:proteolysis"/>
    <property type="evidence" value="ECO:0007669"/>
    <property type="project" value="UniProtKB-KW"/>
</dbReference>
<evidence type="ECO:0000256" key="6">
    <source>
        <dbReference type="ARBA" id="ARBA00023125"/>
    </source>
</evidence>
<accession>A0A1H2SYW6</accession>
<dbReference type="EMBL" id="FNNG01000002">
    <property type="protein sequence ID" value="SDW36717.1"/>
    <property type="molecule type" value="Genomic_DNA"/>
</dbReference>
<comment type="similarity">
    <text evidence="1 8">Belongs to the SOS response-associated peptidase family.</text>
</comment>
<keyword evidence="2 8" id="KW-0645">Protease</keyword>
<keyword evidence="6" id="KW-0238">DNA-binding</keyword>
<protein>
    <recommendedName>
        <fullName evidence="8">Abasic site processing protein</fullName>
        <ecNumber evidence="8">3.4.-.-</ecNumber>
    </recommendedName>
</protein>
<dbReference type="PANTHER" id="PTHR13604">
    <property type="entry name" value="DC12-RELATED"/>
    <property type="match status" value="1"/>
</dbReference>